<dbReference type="SUPFAM" id="SSF54593">
    <property type="entry name" value="Glyoxalase/Bleomycin resistance protein/Dihydroxybiphenyl dioxygenase"/>
    <property type="match status" value="1"/>
</dbReference>
<evidence type="ECO:0000256" key="3">
    <source>
        <dbReference type="ARBA" id="ARBA00023251"/>
    </source>
</evidence>
<reference evidence="5" key="1">
    <citation type="submission" date="2023-03" db="EMBL/GenBank/DDBJ databases">
        <title>MT1 and MT2 Draft Genomes of Novel Species.</title>
        <authorList>
            <person name="Venkateswaran K."/>
        </authorList>
    </citation>
    <scope>NUCLEOTIDE SEQUENCE</scope>
    <source>
        <strain evidence="5">F6_3S_P_2</strain>
    </source>
</reference>
<proteinExistence type="inferred from homology"/>
<feature type="domain" description="VOC" evidence="4">
    <location>
        <begin position="1"/>
        <end position="115"/>
    </location>
</feature>
<dbReference type="EMBL" id="JAROCC010000001">
    <property type="protein sequence ID" value="MDN4606295.1"/>
    <property type="molecule type" value="Genomic_DNA"/>
</dbReference>
<keyword evidence="3" id="KW-0046">Antibiotic resistance</keyword>
<sequence length="117" mass="13962">MITPIFRIFDIEKAKEFYFDYLGFQLDWQHQFGDNMPLYLQTSMNGIILHLTEHHGDATPGSSIRVKIQNIESYHDYLSKKRYRYAKPAIETTPWNTVEFCVIDPFLNKILFYEDCE</sequence>
<evidence type="ECO:0000256" key="2">
    <source>
        <dbReference type="ARBA" id="ARBA00021572"/>
    </source>
</evidence>
<dbReference type="Proteomes" id="UP001175097">
    <property type="component" value="Unassembled WGS sequence"/>
</dbReference>
<dbReference type="InterPro" id="IPR037523">
    <property type="entry name" value="VOC_core"/>
</dbReference>
<dbReference type="Gene3D" id="3.10.180.10">
    <property type="entry name" value="2,3-Dihydroxybiphenyl 1,2-Dioxygenase, domain 1"/>
    <property type="match status" value="1"/>
</dbReference>
<organism evidence="5 6">
    <name type="scientific">Sporosarcina highlanderae</name>
    <dbReference type="NCBI Taxonomy" id="3035916"/>
    <lineage>
        <taxon>Bacteria</taxon>
        <taxon>Bacillati</taxon>
        <taxon>Bacillota</taxon>
        <taxon>Bacilli</taxon>
        <taxon>Bacillales</taxon>
        <taxon>Caryophanaceae</taxon>
        <taxon>Sporosarcina</taxon>
    </lineage>
</organism>
<dbReference type="InterPro" id="IPR029068">
    <property type="entry name" value="Glyas_Bleomycin-R_OHBP_Dase"/>
</dbReference>
<gene>
    <name evidence="5" type="ORF">P5G49_02225</name>
</gene>
<evidence type="ECO:0000313" key="5">
    <source>
        <dbReference type="EMBL" id="MDN4606295.1"/>
    </source>
</evidence>
<dbReference type="Pfam" id="PF19581">
    <property type="entry name" value="Glyoxalase_7"/>
    <property type="match status" value="1"/>
</dbReference>
<evidence type="ECO:0000256" key="1">
    <source>
        <dbReference type="ARBA" id="ARBA00011051"/>
    </source>
</evidence>
<name>A0ABT8JMC8_9BACL</name>
<comment type="similarity">
    <text evidence="1">Belongs to the bleomycin resistance protein family.</text>
</comment>
<dbReference type="CDD" id="cd08349">
    <property type="entry name" value="BLMA_like"/>
    <property type="match status" value="1"/>
</dbReference>
<comment type="caution">
    <text evidence="5">The sequence shown here is derived from an EMBL/GenBank/DDBJ whole genome shotgun (WGS) entry which is preliminary data.</text>
</comment>
<dbReference type="PROSITE" id="PS51819">
    <property type="entry name" value="VOC"/>
    <property type="match status" value="1"/>
</dbReference>
<evidence type="ECO:0000313" key="6">
    <source>
        <dbReference type="Proteomes" id="UP001175097"/>
    </source>
</evidence>
<dbReference type="InterPro" id="IPR000335">
    <property type="entry name" value="Bleomycin-R"/>
</dbReference>
<dbReference type="RefSeq" id="WP_301241830.1">
    <property type="nucleotide sequence ID" value="NZ_JAROCC010000001.1"/>
</dbReference>
<accession>A0ABT8JMC8</accession>
<evidence type="ECO:0000259" key="4">
    <source>
        <dbReference type="PROSITE" id="PS51819"/>
    </source>
</evidence>
<protein>
    <recommendedName>
        <fullName evidence="2">Bleomycin resistance protein</fullName>
    </recommendedName>
</protein>
<keyword evidence="6" id="KW-1185">Reference proteome</keyword>